<evidence type="ECO:0000313" key="4">
    <source>
        <dbReference type="Proteomes" id="UP000014760"/>
    </source>
</evidence>
<reference evidence="4" key="1">
    <citation type="submission" date="2012-12" db="EMBL/GenBank/DDBJ databases">
        <authorList>
            <person name="Hellsten U."/>
            <person name="Grimwood J."/>
            <person name="Chapman J.A."/>
            <person name="Shapiro H."/>
            <person name="Aerts A."/>
            <person name="Otillar R.P."/>
            <person name="Terry A.Y."/>
            <person name="Boore J.L."/>
            <person name="Simakov O."/>
            <person name="Marletaz F."/>
            <person name="Cho S.-J."/>
            <person name="Edsinger-Gonzales E."/>
            <person name="Havlak P."/>
            <person name="Kuo D.-H."/>
            <person name="Larsson T."/>
            <person name="Lv J."/>
            <person name="Arendt D."/>
            <person name="Savage R."/>
            <person name="Osoegawa K."/>
            <person name="de Jong P."/>
            <person name="Lindberg D.R."/>
            <person name="Seaver E.C."/>
            <person name="Weisblat D.A."/>
            <person name="Putnam N.H."/>
            <person name="Grigoriev I.V."/>
            <person name="Rokhsar D.S."/>
        </authorList>
    </citation>
    <scope>NUCLEOTIDE SEQUENCE</scope>
    <source>
        <strain evidence="4">I ESC-2004</strain>
    </source>
</reference>
<dbReference type="EMBL" id="AMQN01014085">
    <property type="status" value="NOT_ANNOTATED_CDS"/>
    <property type="molecule type" value="Genomic_DNA"/>
</dbReference>
<reference evidence="3" key="3">
    <citation type="submission" date="2015-06" db="UniProtKB">
        <authorList>
            <consortium name="EnsemblMetazoa"/>
        </authorList>
    </citation>
    <scope>IDENTIFICATION</scope>
</reference>
<dbReference type="Proteomes" id="UP000014760">
    <property type="component" value="Unassembled WGS sequence"/>
</dbReference>
<keyword evidence="4" id="KW-1185">Reference proteome</keyword>
<sequence length="139" mass="16214">MADSNPAHNQTLDLKLPPYTPRHLKRTEQHPKWEHSPRQVEYADMTSLSLRKESTQKKNEEDFSLPPVPTPRLSKEKRSMGNILTYSRHSKEIMARMKKTPEDDMYIGKPLKWTPKKPNKLAELNEAERSKMSCEEDVA</sequence>
<gene>
    <name evidence="2" type="ORF">CAPTEDRAFT_214554</name>
</gene>
<reference evidence="2 4" key="2">
    <citation type="journal article" date="2013" name="Nature">
        <title>Insights into bilaterian evolution from three spiralian genomes.</title>
        <authorList>
            <person name="Simakov O."/>
            <person name="Marletaz F."/>
            <person name="Cho S.J."/>
            <person name="Edsinger-Gonzales E."/>
            <person name="Havlak P."/>
            <person name="Hellsten U."/>
            <person name="Kuo D.H."/>
            <person name="Larsson T."/>
            <person name="Lv J."/>
            <person name="Arendt D."/>
            <person name="Savage R."/>
            <person name="Osoegawa K."/>
            <person name="de Jong P."/>
            <person name="Grimwood J."/>
            <person name="Chapman J.A."/>
            <person name="Shapiro H."/>
            <person name="Aerts A."/>
            <person name="Otillar R.P."/>
            <person name="Terry A.Y."/>
            <person name="Boore J.L."/>
            <person name="Grigoriev I.V."/>
            <person name="Lindberg D.R."/>
            <person name="Seaver E.C."/>
            <person name="Weisblat D.A."/>
            <person name="Putnam N.H."/>
            <person name="Rokhsar D.S."/>
        </authorList>
    </citation>
    <scope>NUCLEOTIDE SEQUENCE</scope>
    <source>
        <strain evidence="2 4">I ESC-2004</strain>
    </source>
</reference>
<organism evidence="2">
    <name type="scientific">Capitella teleta</name>
    <name type="common">Polychaete worm</name>
    <dbReference type="NCBI Taxonomy" id="283909"/>
    <lineage>
        <taxon>Eukaryota</taxon>
        <taxon>Metazoa</taxon>
        <taxon>Spiralia</taxon>
        <taxon>Lophotrochozoa</taxon>
        <taxon>Annelida</taxon>
        <taxon>Polychaeta</taxon>
        <taxon>Sedentaria</taxon>
        <taxon>Scolecida</taxon>
        <taxon>Capitellidae</taxon>
        <taxon>Capitella</taxon>
    </lineage>
</organism>
<accession>R7TB15</accession>
<dbReference type="AlphaFoldDB" id="R7TB15"/>
<feature type="compositionally biased region" description="Basic and acidic residues" evidence="1">
    <location>
        <begin position="26"/>
        <end position="38"/>
    </location>
</feature>
<dbReference type="HOGENOM" id="CLU_1847042_0_0_1"/>
<evidence type="ECO:0000313" key="3">
    <source>
        <dbReference type="EnsemblMetazoa" id="CapteP214554"/>
    </source>
</evidence>
<name>R7TB15_CAPTE</name>
<protein>
    <submittedName>
        <fullName evidence="2 3">Uncharacterized protein</fullName>
    </submittedName>
</protein>
<feature type="region of interest" description="Disordered" evidence="1">
    <location>
        <begin position="1"/>
        <end position="81"/>
    </location>
</feature>
<evidence type="ECO:0000313" key="2">
    <source>
        <dbReference type="EMBL" id="ELT90889.1"/>
    </source>
</evidence>
<feature type="compositionally biased region" description="Polar residues" evidence="1">
    <location>
        <begin position="1"/>
        <end position="12"/>
    </location>
</feature>
<evidence type="ECO:0000256" key="1">
    <source>
        <dbReference type="SAM" id="MobiDB-lite"/>
    </source>
</evidence>
<proteinExistence type="predicted"/>
<feature type="compositionally biased region" description="Basic and acidic residues" evidence="1">
    <location>
        <begin position="50"/>
        <end position="61"/>
    </location>
</feature>
<dbReference type="EMBL" id="KB310730">
    <property type="protein sequence ID" value="ELT90889.1"/>
    <property type="molecule type" value="Genomic_DNA"/>
</dbReference>
<dbReference type="EnsemblMetazoa" id="CapteT214554">
    <property type="protein sequence ID" value="CapteP214554"/>
    <property type="gene ID" value="CapteG214554"/>
</dbReference>